<dbReference type="PANTHER" id="PTHR47064:SF2">
    <property type="entry name" value="SMP-30_GLUCONOLACTONASE_LRE-LIKE REGION DOMAIN-CONTAINING PROTEIN-RELATED"/>
    <property type="match status" value="1"/>
</dbReference>
<gene>
    <name evidence="3" type="ORF">BJX63DRAFT_441248</name>
</gene>
<evidence type="ECO:0000313" key="4">
    <source>
        <dbReference type="Proteomes" id="UP001610334"/>
    </source>
</evidence>
<proteinExistence type="predicted"/>
<dbReference type="InterPro" id="IPR052988">
    <property type="entry name" value="Oryzine_lactonohydrolase"/>
</dbReference>
<dbReference type="SUPFAM" id="SSF63829">
    <property type="entry name" value="Calcium-dependent phosphotriesterase"/>
    <property type="match status" value="1"/>
</dbReference>
<organism evidence="3 4">
    <name type="scientific">Aspergillus granulosus</name>
    <dbReference type="NCBI Taxonomy" id="176169"/>
    <lineage>
        <taxon>Eukaryota</taxon>
        <taxon>Fungi</taxon>
        <taxon>Dikarya</taxon>
        <taxon>Ascomycota</taxon>
        <taxon>Pezizomycotina</taxon>
        <taxon>Eurotiomycetes</taxon>
        <taxon>Eurotiomycetidae</taxon>
        <taxon>Eurotiales</taxon>
        <taxon>Aspergillaceae</taxon>
        <taxon>Aspergillus</taxon>
        <taxon>Aspergillus subgen. Nidulantes</taxon>
    </lineage>
</organism>
<name>A0ABR4I4U4_9EURO</name>
<reference evidence="3 4" key="1">
    <citation type="submission" date="2024-07" db="EMBL/GenBank/DDBJ databases">
        <title>Section-level genome sequencing and comparative genomics of Aspergillus sections Usti and Cavernicolus.</title>
        <authorList>
            <consortium name="Lawrence Berkeley National Laboratory"/>
            <person name="Nybo J.L."/>
            <person name="Vesth T.C."/>
            <person name="Theobald S."/>
            <person name="Frisvad J.C."/>
            <person name="Larsen T.O."/>
            <person name="Kjaerboelling I."/>
            <person name="Rothschild-Mancinelli K."/>
            <person name="Lyhne E.K."/>
            <person name="Kogle M.E."/>
            <person name="Barry K."/>
            <person name="Clum A."/>
            <person name="Na H."/>
            <person name="Ledsgaard L."/>
            <person name="Lin J."/>
            <person name="Lipzen A."/>
            <person name="Kuo A."/>
            <person name="Riley R."/>
            <person name="Mondo S."/>
            <person name="Labutti K."/>
            <person name="Haridas S."/>
            <person name="Pangalinan J."/>
            <person name="Salamov A.A."/>
            <person name="Simmons B.A."/>
            <person name="Magnuson J.K."/>
            <person name="Chen J."/>
            <person name="Drula E."/>
            <person name="Henrissat B."/>
            <person name="Wiebenga A."/>
            <person name="Lubbers R.J."/>
            <person name="Gomes A.C."/>
            <person name="Makela M.R."/>
            <person name="Stajich J."/>
            <person name="Grigoriev I.V."/>
            <person name="Mortensen U.H."/>
            <person name="De Vries R.P."/>
            <person name="Baker S.E."/>
            <person name="Andersen M.R."/>
        </authorList>
    </citation>
    <scope>NUCLEOTIDE SEQUENCE [LARGE SCALE GENOMIC DNA]</scope>
    <source>
        <strain evidence="3 4">CBS 588.65</strain>
    </source>
</reference>
<accession>A0ABR4I4U4</accession>
<evidence type="ECO:0000259" key="2">
    <source>
        <dbReference type="Pfam" id="PF08450"/>
    </source>
</evidence>
<protein>
    <recommendedName>
        <fullName evidence="2">SMP-30/Gluconolactonase/LRE-like region domain-containing protein</fullName>
    </recommendedName>
</protein>
<keyword evidence="4" id="KW-1185">Reference proteome</keyword>
<feature type="signal peptide" evidence="1">
    <location>
        <begin position="1"/>
        <end position="18"/>
    </location>
</feature>
<dbReference type="EMBL" id="JBFXLT010000002">
    <property type="protein sequence ID" value="KAL2822647.1"/>
    <property type="molecule type" value="Genomic_DNA"/>
</dbReference>
<keyword evidence="1" id="KW-0732">Signal</keyword>
<feature type="domain" description="SMP-30/Gluconolactonase/LRE-like region" evidence="2">
    <location>
        <begin position="104"/>
        <end position="322"/>
    </location>
</feature>
<evidence type="ECO:0000256" key="1">
    <source>
        <dbReference type="SAM" id="SignalP"/>
    </source>
</evidence>
<dbReference type="InterPro" id="IPR011042">
    <property type="entry name" value="6-blade_b-propeller_TolB-like"/>
</dbReference>
<dbReference type="Proteomes" id="UP001610334">
    <property type="component" value="Unassembled WGS sequence"/>
</dbReference>
<comment type="caution">
    <text evidence="3">The sequence shown here is derived from an EMBL/GenBank/DDBJ whole genome shotgun (WGS) entry which is preliminary data.</text>
</comment>
<dbReference type="PANTHER" id="PTHR47064">
    <property type="entry name" value="PUTATIVE (AFU_ORTHOLOGUE AFUA_1G08990)-RELATED"/>
    <property type="match status" value="1"/>
</dbReference>
<evidence type="ECO:0000313" key="3">
    <source>
        <dbReference type="EMBL" id="KAL2822647.1"/>
    </source>
</evidence>
<dbReference type="Gene3D" id="2.120.10.30">
    <property type="entry name" value="TolB, C-terminal domain"/>
    <property type="match status" value="1"/>
</dbReference>
<feature type="chain" id="PRO_5045399177" description="SMP-30/Gluconolactonase/LRE-like region domain-containing protein" evidence="1">
    <location>
        <begin position="19"/>
        <end position="347"/>
    </location>
</feature>
<sequence length="347" mass="37789">MASRFAAAPLLLTLGVTALENATFITYQPAFNDIIGPNPRLELLLQNESYPFAHEAAVYDPSTADVFMVGNYQTNNGGQPIQISRMRTNNDVYVREQIFPDIPMANGAVNYRDGILFASQGTVDRPSALIYMDPEPPYSTEVILDSFNGRRFNGLNDVVIHSDGSIWFTDPTYAYNQGFGPKPDLPHQVYRFDPATGSVRAVADGLGQPNGLAFSPDESILYVTDTDSLHGNGDNNPERAATIYAYDVKLYSGSPFLVNRRVFAYADNGIPDGVKVDTNGNVYSGCGDGVHVWSAGGELLGKIKLPSVSANFCFAEAGELYILNEYRVWKATLAEGTTGAKVAYPIH</sequence>
<dbReference type="InterPro" id="IPR013658">
    <property type="entry name" value="SGL"/>
</dbReference>
<dbReference type="Pfam" id="PF08450">
    <property type="entry name" value="SGL"/>
    <property type="match status" value="1"/>
</dbReference>